<keyword evidence="10 13" id="KW-0472">Membrane</keyword>
<dbReference type="GeneID" id="56440744"/>
<reference evidence="14 15" key="1">
    <citation type="journal article" date="2013" name="Genome Announc.">
        <title>Complete Genome Sequence of the Porcine Strain Brachyspira pilosicoli P43/6/78(T.).</title>
        <authorList>
            <person name="Lin C."/>
            <person name="den Bakker H.C."/>
            <person name="Suzuki H."/>
            <person name="Lefebure T."/>
            <person name="Ponnala L."/>
            <person name="Sun Q."/>
            <person name="Stanhope M.J."/>
            <person name="Wiedmann M."/>
            <person name="Duhamel G.E."/>
        </authorList>
    </citation>
    <scope>NUCLEOTIDE SEQUENCE [LARGE SCALE GENOMIC DNA]</scope>
    <source>
        <strain evidence="14 15">P43/6/78</strain>
    </source>
</reference>
<dbReference type="InterPro" id="IPR006136">
    <property type="entry name" value="FlhB"/>
</dbReference>
<keyword evidence="11 13" id="KW-1006">Bacterial flagellum protein export</keyword>
<keyword evidence="14" id="KW-0969">Cilium</keyword>
<feature type="transmembrane region" description="Helical" evidence="13">
    <location>
        <begin position="232"/>
        <end position="257"/>
    </location>
</feature>
<keyword evidence="8 13" id="KW-0653">Protein transport</keyword>
<evidence type="ECO:0000256" key="1">
    <source>
        <dbReference type="ARBA" id="ARBA00004651"/>
    </source>
</evidence>
<evidence type="ECO:0000256" key="13">
    <source>
        <dbReference type="RuleBase" id="RU364091"/>
    </source>
</evidence>
<dbReference type="NCBIfam" id="TIGR00328">
    <property type="entry name" value="flhB"/>
    <property type="match status" value="1"/>
</dbReference>
<dbReference type="PANTHER" id="PTHR30531">
    <property type="entry name" value="FLAGELLAR BIOSYNTHETIC PROTEIN FLHB"/>
    <property type="match status" value="1"/>
</dbReference>
<dbReference type="GO" id="GO:0009306">
    <property type="term" value="P:protein secretion"/>
    <property type="evidence" value="ECO:0007669"/>
    <property type="project" value="InterPro"/>
</dbReference>
<keyword evidence="14" id="KW-0282">Flagellum</keyword>
<organism evidence="14 15">
    <name type="scientific">Brachyspira pilosicoli P43/6/78</name>
    <dbReference type="NCBI Taxonomy" id="1042417"/>
    <lineage>
        <taxon>Bacteria</taxon>
        <taxon>Pseudomonadati</taxon>
        <taxon>Spirochaetota</taxon>
        <taxon>Spirochaetia</taxon>
        <taxon>Brachyspirales</taxon>
        <taxon>Brachyspiraceae</taxon>
        <taxon>Brachyspira</taxon>
    </lineage>
</organism>
<dbReference type="PANTHER" id="PTHR30531:SF12">
    <property type="entry name" value="FLAGELLAR BIOSYNTHETIC PROTEIN FLHB"/>
    <property type="match status" value="1"/>
</dbReference>
<protein>
    <recommendedName>
        <fullName evidence="3 13">Flagellar biosynthetic protein FlhB</fullName>
    </recommendedName>
</protein>
<gene>
    <name evidence="13" type="primary">flhB</name>
    <name evidence="14" type="ORF">BPP43_04145</name>
</gene>
<dbReference type="Proteomes" id="UP000010793">
    <property type="component" value="Chromosome"/>
</dbReference>
<evidence type="ECO:0000256" key="7">
    <source>
        <dbReference type="ARBA" id="ARBA00022795"/>
    </source>
</evidence>
<evidence type="ECO:0000256" key="12">
    <source>
        <dbReference type="ARBA" id="ARBA00025078"/>
    </source>
</evidence>
<dbReference type="RefSeq" id="WP_013245117.1">
    <property type="nucleotide sequence ID" value="NC_019908.1"/>
</dbReference>
<evidence type="ECO:0000256" key="10">
    <source>
        <dbReference type="ARBA" id="ARBA00023136"/>
    </source>
</evidence>
<keyword evidence="6 13" id="KW-0812">Transmembrane</keyword>
<keyword evidence="5 13" id="KW-1003">Cell membrane</keyword>
<dbReference type="InterPro" id="IPR006135">
    <property type="entry name" value="T3SS_substrate_exporter"/>
</dbReference>
<evidence type="ECO:0000256" key="3">
    <source>
        <dbReference type="ARBA" id="ARBA00021622"/>
    </source>
</evidence>
<evidence type="ECO:0000256" key="2">
    <source>
        <dbReference type="ARBA" id="ARBA00010690"/>
    </source>
</evidence>
<keyword evidence="14" id="KW-0966">Cell projection</keyword>
<dbReference type="GO" id="GO:0044780">
    <property type="term" value="P:bacterial-type flagellum assembly"/>
    <property type="evidence" value="ECO:0007669"/>
    <property type="project" value="InterPro"/>
</dbReference>
<keyword evidence="4 13" id="KW-0813">Transport</keyword>
<evidence type="ECO:0000256" key="8">
    <source>
        <dbReference type="ARBA" id="ARBA00022927"/>
    </source>
</evidence>
<dbReference type="KEGG" id="bpip:BPP43_04145"/>
<evidence type="ECO:0000256" key="6">
    <source>
        <dbReference type="ARBA" id="ARBA00022692"/>
    </source>
</evidence>
<dbReference type="EMBL" id="CP002873">
    <property type="protein sequence ID" value="AGA66117.1"/>
    <property type="molecule type" value="Genomic_DNA"/>
</dbReference>
<dbReference type="InterPro" id="IPR029025">
    <property type="entry name" value="T3SS_substrate_exporter_C"/>
</dbReference>
<comment type="similarity">
    <text evidence="2 13">Belongs to the type III secretion exporter family.</text>
</comment>
<keyword evidence="9 13" id="KW-1133">Transmembrane helix</keyword>
<evidence type="ECO:0000256" key="4">
    <source>
        <dbReference type="ARBA" id="ARBA00022448"/>
    </source>
</evidence>
<comment type="function">
    <text evidence="12 13">Required for formation of the rod structure in the basal body of the flagellar apparatus. Together with FliI and FliH, may constitute the export apparatus of flagellin.</text>
</comment>
<dbReference type="GO" id="GO:0005886">
    <property type="term" value="C:plasma membrane"/>
    <property type="evidence" value="ECO:0007669"/>
    <property type="project" value="UniProtKB-SubCell"/>
</dbReference>
<proteinExistence type="inferred from homology"/>
<keyword evidence="15" id="KW-1185">Reference proteome</keyword>
<dbReference type="AlphaFoldDB" id="A0A3B6VY51"/>
<name>A0A3B6VY51_BRAPL</name>
<evidence type="ECO:0000313" key="15">
    <source>
        <dbReference type="Proteomes" id="UP000010793"/>
    </source>
</evidence>
<keyword evidence="7 13" id="KW-1005">Bacterial flagellum biogenesis</keyword>
<comment type="subcellular location">
    <subcellularLocation>
        <location evidence="1">Cell membrane</location>
        <topology evidence="1">Multi-pass membrane protein</topology>
    </subcellularLocation>
</comment>
<evidence type="ECO:0000256" key="11">
    <source>
        <dbReference type="ARBA" id="ARBA00023225"/>
    </source>
</evidence>
<evidence type="ECO:0000256" key="9">
    <source>
        <dbReference type="ARBA" id="ARBA00022989"/>
    </source>
</evidence>
<dbReference type="PRINTS" id="PR00950">
    <property type="entry name" value="TYPE3IMSPROT"/>
</dbReference>
<evidence type="ECO:0000256" key="5">
    <source>
        <dbReference type="ARBA" id="ARBA00022475"/>
    </source>
</evidence>
<dbReference type="SUPFAM" id="SSF160544">
    <property type="entry name" value="EscU C-terminal domain-like"/>
    <property type="match status" value="1"/>
</dbReference>
<feature type="transmembrane region" description="Helical" evidence="13">
    <location>
        <begin position="195"/>
        <end position="212"/>
    </location>
</feature>
<feature type="transmembrane region" description="Helical" evidence="13">
    <location>
        <begin position="77"/>
        <end position="95"/>
    </location>
</feature>
<sequence length="404" mass="46244">MIMLASLVKYLQVKDLFISIRAKLYRKYLRLTGRGFALTLFASAEDEGRTELPTERKKRRAREEEGRVVNSVEINQTLVLGVTTVLIALLIGYLTNTLSQFFVDILNRISNADATMTMDGLPDIFIEIVLLIAKTAGIVLLTALIIGVGVNLAQTQFLFTTKKLKPNFKRIAPTWSNFKERVFISSQNLMNLAKILFKMIVIGILTFTTINGRRNDLFNMVHMELAQAMNVFFFIVLEMIGKVMIFMIIVAVVDYYFQRKQYINSLKMTKHEMKEEFKEMEGDPLVKNQLQEMARKIVSRTMLKSVPEADVIITNPTHFAVALKYQSGDYAPIVTAKGVDNIALKIKEIAKEHEVEIVENKPLARELYYNVDIGQYIPEKLFHVVSRILGEVYRIRNEKMARAI</sequence>
<feature type="transmembrane region" description="Helical" evidence="13">
    <location>
        <begin position="124"/>
        <end position="153"/>
    </location>
</feature>
<dbReference type="Gene3D" id="3.40.1690.10">
    <property type="entry name" value="secretion proteins EscU"/>
    <property type="match status" value="1"/>
</dbReference>
<dbReference type="Gene3D" id="6.10.250.2080">
    <property type="match status" value="1"/>
</dbReference>
<evidence type="ECO:0000313" key="14">
    <source>
        <dbReference type="EMBL" id="AGA66117.1"/>
    </source>
</evidence>
<accession>A0A3B6VY51</accession>
<dbReference type="Pfam" id="PF01312">
    <property type="entry name" value="Bac_export_2"/>
    <property type="match status" value="1"/>
</dbReference>